<comment type="similarity">
    <text evidence="2">Belongs to the cytochrome P450 family.</text>
</comment>
<dbReference type="SUPFAM" id="SSF48264">
    <property type="entry name" value="Cytochrome P450"/>
    <property type="match status" value="1"/>
</dbReference>
<dbReference type="STRING" id="1182543.W9X4G3"/>
<evidence type="ECO:0000256" key="2">
    <source>
        <dbReference type="ARBA" id="ARBA00010617"/>
    </source>
</evidence>
<dbReference type="GO" id="GO:0005506">
    <property type="term" value="F:iron ion binding"/>
    <property type="evidence" value="ECO:0007669"/>
    <property type="project" value="InterPro"/>
</dbReference>
<dbReference type="InterPro" id="IPR001128">
    <property type="entry name" value="Cyt_P450"/>
</dbReference>
<dbReference type="GO" id="GO:0016705">
    <property type="term" value="F:oxidoreductase activity, acting on paired donors, with incorporation or reduction of molecular oxygen"/>
    <property type="evidence" value="ECO:0007669"/>
    <property type="project" value="InterPro"/>
</dbReference>
<keyword evidence="3 7" id="KW-0479">Metal-binding</keyword>
<dbReference type="EMBL" id="AMGX01000006">
    <property type="protein sequence ID" value="EXJ71826.1"/>
    <property type="molecule type" value="Genomic_DNA"/>
</dbReference>
<keyword evidence="4" id="KW-0560">Oxidoreductase</keyword>
<dbReference type="GeneID" id="19189051"/>
<evidence type="ECO:0000256" key="1">
    <source>
        <dbReference type="ARBA" id="ARBA00001971"/>
    </source>
</evidence>
<dbReference type="InterPro" id="IPR050364">
    <property type="entry name" value="Cytochrome_P450_fung"/>
</dbReference>
<dbReference type="InterPro" id="IPR036396">
    <property type="entry name" value="Cyt_P450_sf"/>
</dbReference>
<dbReference type="eggNOG" id="KOG0156">
    <property type="taxonomic scope" value="Eukaryota"/>
</dbReference>
<dbReference type="CDD" id="cd11065">
    <property type="entry name" value="CYP64-like"/>
    <property type="match status" value="1"/>
</dbReference>
<evidence type="ECO:0008006" key="10">
    <source>
        <dbReference type="Google" id="ProtNLM"/>
    </source>
</evidence>
<dbReference type="OrthoDB" id="1103324at2759"/>
<dbReference type="PANTHER" id="PTHR46300">
    <property type="entry name" value="P450, PUTATIVE (EUROFUNG)-RELATED-RELATED"/>
    <property type="match status" value="1"/>
</dbReference>
<comment type="cofactor">
    <cofactor evidence="1 7">
        <name>heme</name>
        <dbReference type="ChEBI" id="CHEBI:30413"/>
    </cofactor>
</comment>
<dbReference type="GO" id="GO:0004497">
    <property type="term" value="F:monooxygenase activity"/>
    <property type="evidence" value="ECO:0007669"/>
    <property type="project" value="UniProtKB-KW"/>
</dbReference>
<keyword evidence="6" id="KW-0503">Monooxygenase</keyword>
<evidence type="ECO:0000256" key="7">
    <source>
        <dbReference type="PIRSR" id="PIRSR602401-1"/>
    </source>
</evidence>
<dbReference type="RefSeq" id="XP_007743124.1">
    <property type="nucleotide sequence ID" value="XM_007744934.1"/>
</dbReference>
<evidence type="ECO:0000256" key="6">
    <source>
        <dbReference type="ARBA" id="ARBA00023033"/>
    </source>
</evidence>
<reference evidence="8 9" key="1">
    <citation type="submission" date="2013-03" db="EMBL/GenBank/DDBJ databases">
        <title>The Genome Sequence of Cladophialophora psammophila CBS 110553.</title>
        <authorList>
            <consortium name="The Broad Institute Genomics Platform"/>
            <person name="Cuomo C."/>
            <person name="de Hoog S."/>
            <person name="Gorbushina A."/>
            <person name="Walker B."/>
            <person name="Young S.K."/>
            <person name="Zeng Q."/>
            <person name="Gargeya S."/>
            <person name="Fitzgerald M."/>
            <person name="Haas B."/>
            <person name="Abouelleil A."/>
            <person name="Allen A.W."/>
            <person name="Alvarado L."/>
            <person name="Arachchi H.M."/>
            <person name="Berlin A.M."/>
            <person name="Chapman S.B."/>
            <person name="Gainer-Dewar J."/>
            <person name="Goldberg J."/>
            <person name="Griggs A."/>
            <person name="Gujja S."/>
            <person name="Hansen M."/>
            <person name="Howarth C."/>
            <person name="Imamovic A."/>
            <person name="Ireland A."/>
            <person name="Larimer J."/>
            <person name="McCowan C."/>
            <person name="Murphy C."/>
            <person name="Pearson M."/>
            <person name="Poon T.W."/>
            <person name="Priest M."/>
            <person name="Roberts A."/>
            <person name="Saif S."/>
            <person name="Shea T."/>
            <person name="Sisk P."/>
            <person name="Sykes S."/>
            <person name="Wortman J."/>
            <person name="Nusbaum C."/>
            <person name="Birren B."/>
        </authorList>
    </citation>
    <scope>NUCLEOTIDE SEQUENCE [LARGE SCALE GENOMIC DNA]</scope>
    <source>
        <strain evidence="8 9">CBS 110553</strain>
    </source>
</reference>
<dbReference type="AlphaFoldDB" id="W9X4G3"/>
<keyword evidence="9" id="KW-1185">Reference proteome</keyword>
<dbReference type="Pfam" id="PF00067">
    <property type="entry name" value="p450"/>
    <property type="match status" value="1"/>
</dbReference>
<feature type="binding site" description="axial binding residue" evidence="7">
    <location>
        <position position="418"/>
    </location>
    <ligand>
        <name>heme</name>
        <dbReference type="ChEBI" id="CHEBI:30413"/>
    </ligand>
    <ligandPart>
        <name>Fe</name>
        <dbReference type="ChEBI" id="CHEBI:18248"/>
    </ligandPart>
</feature>
<evidence type="ECO:0000313" key="9">
    <source>
        <dbReference type="Proteomes" id="UP000019471"/>
    </source>
</evidence>
<sequence length="505" mass="58041">MSALPPGPKGYPLIGNLLDMTDPDKVPGNVQAWAKEYGEIVHTKIGTANYIWLNSPTVVKELMDRRGSKYSSKPVQPMAFDCVSDKRRQIFMPYGEKWRNIRKISHAALNLRTSESYTPIQDFESKQVMYEYLHRKDDWEFYNINRRYSNSLIMTITYGHRVADWDDPVIKKIFTVLDHFVQMSSPGVWIVDSLPSLRVLPQFLLQNWWKTGRKWFEYDSKVYLDLYRGLVQQVKNGTAPECFVKDFYLSNPEKNGVDELDSAYAAGSMVEAGSESTSSVINSWILACLLNPHVVKAAQEELDRVIGSDRVPTFEDEANLPYIRAMVKETLRWRPITKVGAVHSTSEDDYYKGYYIPKGSFVVLNWWAIQFDRQHWQDPEAFEPLRYINDPLSTAECVNASDPNDRDHYAYGAGRRICTGLHVAQNSLFINMARTLWAFNLKKAVDAQGKVIEPSTETEKGFLCVPVKFPCNIEPRSQKHADIVERSWKEAEAAGLTWSRKKMTL</sequence>
<dbReference type="HOGENOM" id="CLU_001570_2_1_1"/>
<proteinExistence type="inferred from homology"/>
<comment type="caution">
    <text evidence="8">The sequence shown here is derived from an EMBL/GenBank/DDBJ whole genome shotgun (WGS) entry which is preliminary data.</text>
</comment>
<name>W9X4G3_9EURO</name>
<keyword evidence="5 7" id="KW-0408">Iron</keyword>
<gene>
    <name evidence="8" type="ORF">A1O5_04327</name>
</gene>
<evidence type="ECO:0000256" key="5">
    <source>
        <dbReference type="ARBA" id="ARBA00023004"/>
    </source>
</evidence>
<dbReference type="PANTHER" id="PTHR46300:SF2">
    <property type="entry name" value="CYTOCHROME P450 MONOOXYGENASE ALNH-RELATED"/>
    <property type="match status" value="1"/>
</dbReference>
<evidence type="ECO:0000313" key="8">
    <source>
        <dbReference type="EMBL" id="EXJ71826.1"/>
    </source>
</evidence>
<evidence type="ECO:0000256" key="3">
    <source>
        <dbReference type="ARBA" id="ARBA00022723"/>
    </source>
</evidence>
<keyword evidence="7" id="KW-0349">Heme</keyword>
<dbReference type="GO" id="GO:0020037">
    <property type="term" value="F:heme binding"/>
    <property type="evidence" value="ECO:0007669"/>
    <property type="project" value="InterPro"/>
</dbReference>
<evidence type="ECO:0000256" key="4">
    <source>
        <dbReference type="ARBA" id="ARBA00023002"/>
    </source>
</evidence>
<dbReference type="Proteomes" id="UP000019471">
    <property type="component" value="Unassembled WGS sequence"/>
</dbReference>
<dbReference type="Gene3D" id="1.10.630.10">
    <property type="entry name" value="Cytochrome P450"/>
    <property type="match status" value="1"/>
</dbReference>
<organism evidence="8 9">
    <name type="scientific">Cladophialophora psammophila CBS 110553</name>
    <dbReference type="NCBI Taxonomy" id="1182543"/>
    <lineage>
        <taxon>Eukaryota</taxon>
        <taxon>Fungi</taxon>
        <taxon>Dikarya</taxon>
        <taxon>Ascomycota</taxon>
        <taxon>Pezizomycotina</taxon>
        <taxon>Eurotiomycetes</taxon>
        <taxon>Chaetothyriomycetidae</taxon>
        <taxon>Chaetothyriales</taxon>
        <taxon>Herpotrichiellaceae</taxon>
        <taxon>Cladophialophora</taxon>
    </lineage>
</organism>
<dbReference type="PRINTS" id="PR00463">
    <property type="entry name" value="EP450I"/>
</dbReference>
<dbReference type="InterPro" id="IPR002401">
    <property type="entry name" value="Cyt_P450_E_grp-I"/>
</dbReference>
<accession>W9X4G3</accession>
<dbReference type="PRINTS" id="PR00385">
    <property type="entry name" value="P450"/>
</dbReference>
<protein>
    <recommendedName>
        <fullName evidence="10">Cytochrome P450 oxidoreductase</fullName>
    </recommendedName>
</protein>